<evidence type="ECO:0000313" key="1">
    <source>
        <dbReference type="EMBL" id="VDP64856.1"/>
    </source>
</evidence>
<dbReference type="EMBL" id="UZAL01034198">
    <property type="protein sequence ID" value="VDP64856.1"/>
    <property type="molecule type" value="Genomic_DNA"/>
</dbReference>
<dbReference type="Proteomes" id="UP000269396">
    <property type="component" value="Unassembled WGS sequence"/>
</dbReference>
<organism evidence="1 2">
    <name type="scientific">Schistosoma mattheei</name>
    <dbReference type="NCBI Taxonomy" id="31246"/>
    <lineage>
        <taxon>Eukaryota</taxon>
        <taxon>Metazoa</taxon>
        <taxon>Spiralia</taxon>
        <taxon>Lophotrochozoa</taxon>
        <taxon>Platyhelminthes</taxon>
        <taxon>Trematoda</taxon>
        <taxon>Digenea</taxon>
        <taxon>Strigeidida</taxon>
        <taxon>Schistosomatoidea</taxon>
        <taxon>Schistosomatidae</taxon>
        <taxon>Schistosoma</taxon>
    </lineage>
</organism>
<keyword evidence="2" id="KW-1185">Reference proteome</keyword>
<evidence type="ECO:0000313" key="2">
    <source>
        <dbReference type="Proteomes" id="UP000269396"/>
    </source>
</evidence>
<gene>
    <name evidence="1" type="ORF">SMTD_LOCUS14043</name>
</gene>
<dbReference type="AlphaFoldDB" id="A0A183PI57"/>
<reference evidence="1 2" key="1">
    <citation type="submission" date="2018-11" db="EMBL/GenBank/DDBJ databases">
        <authorList>
            <consortium name="Pathogen Informatics"/>
        </authorList>
    </citation>
    <scope>NUCLEOTIDE SEQUENCE [LARGE SCALE GENOMIC DNA]</scope>
    <source>
        <strain>Denwood</strain>
        <strain evidence="2">Zambia</strain>
    </source>
</reference>
<sequence length="356" mass="37456">AGFLPLDVQNKLLTLLQQQQVQNQPPHLSVQELPFNFTGTNTIFPTCVAVNNSTNQILNVHPSSSSSKLPIPSNSNFASLNRFIVTASNISTSNPICTAITSSSTHDHVALPVDVTKDINNVEYPLTSLPTEQPSITSTRPVNASGTTVANKFTVAPANLEDDDTGASTIPQISGPIQLHQAPPPRPPRQQRAYAASVVGVHVTNDSPGHASMAVSGTNVSLIPNMNQAMPSNGTVTNVNVGLNMNQPPPIGSATNVKSTSNVPSANKAIPLKYLVCFIVFIENIPLQTGPSTVTFPTTTLTVTLPRTQNLPPHQTKSSVPNITTAIPSNVVHLSTSVIPASNVTNPIQSGSQISS</sequence>
<accession>A0A183PI57</accession>
<feature type="non-terminal residue" evidence="1">
    <location>
        <position position="1"/>
    </location>
</feature>
<dbReference type="STRING" id="31246.A0A183PI57"/>
<name>A0A183PI57_9TREM</name>
<proteinExistence type="predicted"/>
<protein>
    <submittedName>
        <fullName evidence="1">Uncharacterized protein</fullName>
    </submittedName>
</protein>